<name>A0A212JNQ3_9DELT</name>
<dbReference type="InterPro" id="IPR017871">
    <property type="entry name" value="ABC_transporter-like_CS"/>
</dbReference>
<dbReference type="PANTHER" id="PTHR43038">
    <property type="entry name" value="ATP-BINDING CASSETTE, SUB-FAMILY H, MEMBER 1"/>
    <property type="match status" value="1"/>
</dbReference>
<dbReference type="Gene3D" id="3.40.50.300">
    <property type="entry name" value="P-loop containing nucleotide triphosphate hydrolases"/>
    <property type="match status" value="2"/>
</dbReference>
<dbReference type="PROSITE" id="PS00211">
    <property type="entry name" value="ABC_TRANSPORTER_1"/>
    <property type="match status" value="1"/>
</dbReference>
<dbReference type="SMART" id="SM00382">
    <property type="entry name" value="AAA"/>
    <property type="match status" value="2"/>
</dbReference>
<feature type="domain" description="ABC transporter" evidence="4">
    <location>
        <begin position="5"/>
        <end position="240"/>
    </location>
</feature>
<dbReference type="InterPro" id="IPR027417">
    <property type="entry name" value="P-loop_NTPase"/>
</dbReference>
<dbReference type="GO" id="GO:0005524">
    <property type="term" value="F:ATP binding"/>
    <property type="evidence" value="ECO:0007669"/>
    <property type="project" value="UniProtKB-KW"/>
</dbReference>
<sequence length="621" mass="67662">MQDMLFAENVSKSFKLKTGQVLAALDSVSFSVQPGGIAALVGPDGSGKSTLLRIVAGLLRPNSGKLLFDGYEIGGKNSELQAQIGYMPQKFGLYEDLTVQENLDLYADLKGVGLDEREERYKELLAMSAMEPFRQRLAGKLSGGMKQKLGLICTLISPPKLLLLDEPTVGVDPLSRRELWEIVERLTSGSGMSVVVSTSYLDEAAMCDEVVLLFEGKTLARGTPEFIRQKTEDMSYLAKPVIGDSPRSLQARLLGAPGIIDAVPQGGAVRFIHGPLTDGQNQFLHGLLRGAAISKVPASLEDSFMLLLRTHMQVPENSGNAVSSSLPPEDNSDPLRSANGSPKSTYRCPADPIDHPLSNGHVGEDAGEPIIETKNVSRLFGDFIAVNDVSFSVYPGEVFGLLGPNGAGKTTTFRMLCGLLPASKGTLHVAGVDVREAREEARRRLGYVAQKFSLYGPLNVRENMDFFAGAYGLRGQIKNRRIQAMIEEFSLERQLQMPAESLPGGYKQRLAMAVGLLHEPVILFLDEPTSGADPLARRDFWKRISRLADQGVTIVVTTHFMEEAEYCDRILIQDSGIMLALGTPEEIRAQAERKPGIEPTMEDAFIDIVARARAEKKEKAA</sequence>
<feature type="compositionally biased region" description="Polar residues" evidence="3">
    <location>
        <begin position="317"/>
        <end position="326"/>
    </location>
</feature>
<gene>
    <name evidence="5" type="primary">ybhF</name>
    <name evidence="5" type="ORF">KL86DPRO_11888</name>
</gene>
<evidence type="ECO:0000256" key="1">
    <source>
        <dbReference type="ARBA" id="ARBA00022741"/>
    </source>
</evidence>
<evidence type="ECO:0000259" key="4">
    <source>
        <dbReference type="PROSITE" id="PS50893"/>
    </source>
</evidence>
<dbReference type="PROSITE" id="PS50893">
    <property type="entry name" value="ABC_TRANSPORTER_2"/>
    <property type="match status" value="2"/>
</dbReference>
<evidence type="ECO:0000256" key="3">
    <source>
        <dbReference type="SAM" id="MobiDB-lite"/>
    </source>
</evidence>
<proteinExistence type="predicted"/>
<keyword evidence="2 5" id="KW-0067">ATP-binding</keyword>
<keyword evidence="1" id="KW-0547">Nucleotide-binding</keyword>
<feature type="region of interest" description="Disordered" evidence="3">
    <location>
        <begin position="317"/>
        <end position="347"/>
    </location>
</feature>
<dbReference type="AlphaFoldDB" id="A0A212JNQ3"/>
<accession>A0A212JNQ3</accession>
<dbReference type="PANTHER" id="PTHR43038:SF3">
    <property type="entry name" value="ABC TRANSPORTER G FAMILY MEMBER 20 ISOFORM X1"/>
    <property type="match status" value="1"/>
</dbReference>
<organism evidence="5">
    <name type="scientific">uncultured delta proteobacterium</name>
    <dbReference type="NCBI Taxonomy" id="34034"/>
    <lineage>
        <taxon>Bacteria</taxon>
        <taxon>Deltaproteobacteria</taxon>
        <taxon>environmental samples</taxon>
    </lineage>
</organism>
<dbReference type="SUPFAM" id="SSF52540">
    <property type="entry name" value="P-loop containing nucleoside triphosphate hydrolases"/>
    <property type="match status" value="2"/>
</dbReference>
<dbReference type="InterPro" id="IPR003593">
    <property type="entry name" value="AAA+_ATPase"/>
</dbReference>
<dbReference type="EMBL" id="FLUQ01000001">
    <property type="protein sequence ID" value="SBW01042.1"/>
    <property type="molecule type" value="Genomic_DNA"/>
</dbReference>
<dbReference type="CDD" id="cd03230">
    <property type="entry name" value="ABC_DR_subfamily_A"/>
    <property type="match status" value="1"/>
</dbReference>
<evidence type="ECO:0000313" key="5">
    <source>
        <dbReference type="EMBL" id="SBW01042.1"/>
    </source>
</evidence>
<reference evidence="5" key="1">
    <citation type="submission" date="2016-04" db="EMBL/GenBank/DDBJ databases">
        <authorList>
            <person name="Evans L.H."/>
            <person name="Alamgir A."/>
            <person name="Owens N."/>
            <person name="Weber N.D."/>
            <person name="Virtaneva K."/>
            <person name="Barbian K."/>
            <person name="Babar A."/>
            <person name="Rosenke K."/>
        </authorList>
    </citation>
    <scope>NUCLEOTIDE SEQUENCE</scope>
    <source>
        <strain evidence="5">86</strain>
    </source>
</reference>
<dbReference type="InterPro" id="IPR003439">
    <property type="entry name" value="ABC_transporter-like_ATP-bd"/>
</dbReference>
<protein>
    <submittedName>
        <fullName evidence="5">Putative transporter fused subunits of ABC superfamily: ATP-binding components</fullName>
    </submittedName>
</protein>
<dbReference type="GO" id="GO:0016887">
    <property type="term" value="F:ATP hydrolysis activity"/>
    <property type="evidence" value="ECO:0007669"/>
    <property type="project" value="InterPro"/>
</dbReference>
<feature type="domain" description="ABC transporter" evidence="4">
    <location>
        <begin position="371"/>
        <end position="600"/>
    </location>
</feature>
<dbReference type="Pfam" id="PF00005">
    <property type="entry name" value="ABC_tran"/>
    <property type="match status" value="2"/>
</dbReference>
<evidence type="ECO:0000256" key="2">
    <source>
        <dbReference type="ARBA" id="ARBA00022840"/>
    </source>
</evidence>